<dbReference type="Proteomes" id="UP000078540">
    <property type="component" value="Unassembled WGS sequence"/>
</dbReference>
<sequence>MNINKRIILDSEDDNSTMKNKLMRHKKRRRIIKIESSSDEDVVTENFDSAKENKGKYTQRINKITNIVIEHIKNFPAFESHYTRSQNPERMFLNPELNIRKMFNLYLGIKKYFAFSFDLQKALLYPKLSVLNEGFHNFHDNKVNMGSQEIASCCSRHLQNVTTQSHVIAYSDMCTG</sequence>
<name>A0A195AUZ3_9HYME</name>
<organism evidence="1 2">
    <name type="scientific">Atta colombica</name>
    <dbReference type="NCBI Taxonomy" id="520822"/>
    <lineage>
        <taxon>Eukaryota</taxon>
        <taxon>Metazoa</taxon>
        <taxon>Ecdysozoa</taxon>
        <taxon>Arthropoda</taxon>
        <taxon>Hexapoda</taxon>
        <taxon>Insecta</taxon>
        <taxon>Pterygota</taxon>
        <taxon>Neoptera</taxon>
        <taxon>Endopterygota</taxon>
        <taxon>Hymenoptera</taxon>
        <taxon>Apocrita</taxon>
        <taxon>Aculeata</taxon>
        <taxon>Formicoidea</taxon>
        <taxon>Formicidae</taxon>
        <taxon>Myrmicinae</taxon>
        <taxon>Atta</taxon>
    </lineage>
</organism>
<protein>
    <recommendedName>
        <fullName evidence="3">PiggyBac transposable element-derived protein domain-containing protein</fullName>
    </recommendedName>
</protein>
<proteinExistence type="predicted"/>
<gene>
    <name evidence="1" type="ORF">ALC53_13481</name>
</gene>
<evidence type="ECO:0000313" key="1">
    <source>
        <dbReference type="EMBL" id="KYM75996.1"/>
    </source>
</evidence>
<reference evidence="1 2" key="1">
    <citation type="submission" date="2015-09" db="EMBL/GenBank/DDBJ databases">
        <title>Atta colombica WGS genome.</title>
        <authorList>
            <person name="Nygaard S."/>
            <person name="Hu H."/>
            <person name="Boomsma J."/>
            <person name="Zhang G."/>
        </authorList>
    </citation>
    <scope>NUCLEOTIDE SEQUENCE [LARGE SCALE GENOMIC DNA]</scope>
    <source>
        <strain evidence="1">Treedump-2</strain>
        <tissue evidence="1">Whole body</tissue>
    </source>
</reference>
<evidence type="ECO:0000313" key="2">
    <source>
        <dbReference type="Proteomes" id="UP000078540"/>
    </source>
</evidence>
<dbReference type="EMBL" id="KQ976736">
    <property type="protein sequence ID" value="KYM75996.1"/>
    <property type="molecule type" value="Genomic_DNA"/>
</dbReference>
<accession>A0A195AUZ3</accession>
<keyword evidence="2" id="KW-1185">Reference proteome</keyword>
<evidence type="ECO:0008006" key="3">
    <source>
        <dbReference type="Google" id="ProtNLM"/>
    </source>
</evidence>
<dbReference type="AlphaFoldDB" id="A0A195AUZ3"/>